<evidence type="ECO:0000313" key="10">
    <source>
        <dbReference type="EMBL" id="CAB4808902.1"/>
    </source>
</evidence>
<dbReference type="EC" id="2.7.2.8" evidence="2"/>
<dbReference type="GO" id="GO:0005524">
    <property type="term" value="F:ATP binding"/>
    <property type="evidence" value="ECO:0007669"/>
    <property type="project" value="UniProtKB-KW"/>
</dbReference>
<dbReference type="GO" id="GO:0006526">
    <property type="term" value="P:L-arginine biosynthetic process"/>
    <property type="evidence" value="ECO:0007669"/>
    <property type="project" value="UniProtKB-KW"/>
</dbReference>
<keyword evidence="7" id="KW-0418">Kinase</keyword>
<keyword evidence="3" id="KW-0055">Arginine biosynthesis</keyword>
<dbReference type="NCBIfam" id="TIGR00761">
    <property type="entry name" value="argB"/>
    <property type="match status" value="1"/>
</dbReference>
<gene>
    <name evidence="10" type="ORF">UFOPK2996_01496</name>
</gene>
<dbReference type="InterPro" id="IPR041727">
    <property type="entry name" value="NAGK-C"/>
</dbReference>
<dbReference type="PRINTS" id="PR00474">
    <property type="entry name" value="GLU5KINASE"/>
</dbReference>
<dbReference type="Gene3D" id="3.40.1160.10">
    <property type="entry name" value="Acetylglutamate kinase-like"/>
    <property type="match status" value="1"/>
</dbReference>
<dbReference type="PANTHER" id="PTHR23342:SF0">
    <property type="entry name" value="N-ACETYLGLUTAMATE SYNTHASE, MITOCHONDRIAL"/>
    <property type="match status" value="1"/>
</dbReference>
<organism evidence="10">
    <name type="scientific">freshwater metagenome</name>
    <dbReference type="NCBI Taxonomy" id="449393"/>
    <lineage>
        <taxon>unclassified sequences</taxon>
        <taxon>metagenomes</taxon>
        <taxon>ecological metagenomes</taxon>
    </lineage>
</organism>
<comment type="pathway">
    <text evidence="1">Amino-acid biosynthesis; L-arginine biosynthesis; N(2)-acetyl-L-ornithine from L-glutamate: step 2/4.</text>
</comment>
<dbReference type="PIRSF" id="PIRSF000728">
    <property type="entry name" value="NAGK"/>
    <property type="match status" value="1"/>
</dbReference>
<evidence type="ECO:0000256" key="6">
    <source>
        <dbReference type="ARBA" id="ARBA00022741"/>
    </source>
</evidence>
<dbReference type="PANTHER" id="PTHR23342">
    <property type="entry name" value="N-ACETYLGLUTAMATE SYNTHASE"/>
    <property type="match status" value="1"/>
</dbReference>
<name>A0A6J6YHN6_9ZZZZ</name>
<dbReference type="SUPFAM" id="SSF53633">
    <property type="entry name" value="Carbamate kinase-like"/>
    <property type="match status" value="1"/>
</dbReference>
<evidence type="ECO:0000256" key="4">
    <source>
        <dbReference type="ARBA" id="ARBA00022605"/>
    </source>
</evidence>
<evidence type="ECO:0000256" key="2">
    <source>
        <dbReference type="ARBA" id="ARBA00013065"/>
    </source>
</evidence>
<accession>A0A6J6YHN6</accession>
<protein>
    <recommendedName>
        <fullName evidence="2">acetylglutamate kinase</fullName>
        <ecNumber evidence="2">2.7.2.8</ecNumber>
    </recommendedName>
</protein>
<dbReference type="InterPro" id="IPR036393">
    <property type="entry name" value="AceGlu_kinase-like_sf"/>
</dbReference>
<dbReference type="InterPro" id="IPR037528">
    <property type="entry name" value="ArgB"/>
</dbReference>
<dbReference type="InterPro" id="IPR001057">
    <property type="entry name" value="Glu/AcGlu_kinase"/>
</dbReference>
<dbReference type="FunFam" id="3.40.1160.10:FF:000004">
    <property type="entry name" value="Acetylglutamate kinase"/>
    <property type="match status" value="1"/>
</dbReference>
<keyword evidence="6" id="KW-0547">Nucleotide-binding</keyword>
<keyword evidence="4" id="KW-0028">Amino-acid biosynthesis</keyword>
<evidence type="ECO:0000256" key="8">
    <source>
        <dbReference type="ARBA" id="ARBA00022840"/>
    </source>
</evidence>
<dbReference type="GO" id="GO:0003991">
    <property type="term" value="F:acetylglutamate kinase activity"/>
    <property type="evidence" value="ECO:0007669"/>
    <property type="project" value="UniProtKB-EC"/>
</dbReference>
<dbReference type="HAMAP" id="MF_00082">
    <property type="entry name" value="ArgB"/>
    <property type="match status" value="1"/>
</dbReference>
<proteinExistence type="inferred from homology"/>
<dbReference type="EMBL" id="CAFAAH010000267">
    <property type="protein sequence ID" value="CAB4808902.1"/>
    <property type="molecule type" value="Genomic_DNA"/>
</dbReference>
<evidence type="ECO:0000256" key="3">
    <source>
        <dbReference type="ARBA" id="ARBA00022571"/>
    </source>
</evidence>
<keyword evidence="8" id="KW-0067">ATP-binding</keyword>
<keyword evidence="5" id="KW-0808">Transferase</keyword>
<dbReference type="InterPro" id="IPR004662">
    <property type="entry name" value="AcgluKinase_fam"/>
</dbReference>
<sequence length="290" mass="30678">MTTDRIATAGEKAAILADALPYIREFSGGTVVVKYGGNAMESPELADLFARDIVLMRLVGINPVVVHGGGPQITDLMRRLGKEPEFVDGRRVTDAETIDIVRMALVGKVNREVVASINRHGSYAVGLSGEDAGLITVTQRDPALGFVGDVEHIEAGIIERLIREELIPVIATIGVDTDGQAYNINADTVAGAIAEALGAEKLVYLTDVAGVYGEWPDESSLISQLDLAGLEALLSAGKAGEGMIPKLESCAHALRNGIKRAHVLDGRLPHALLLEFFTSEGIGTMIEVGS</sequence>
<evidence type="ECO:0000259" key="9">
    <source>
        <dbReference type="Pfam" id="PF00696"/>
    </source>
</evidence>
<dbReference type="Pfam" id="PF00696">
    <property type="entry name" value="AA_kinase"/>
    <property type="match status" value="1"/>
</dbReference>
<dbReference type="AlphaFoldDB" id="A0A6J6YHN6"/>
<dbReference type="CDD" id="cd04250">
    <property type="entry name" value="AAK_NAGK-C"/>
    <property type="match status" value="1"/>
</dbReference>
<dbReference type="GO" id="GO:0005737">
    <property type="term" value="C:cytoplasm"/>
    <property type="evidence" value="ECO:0007669"/>
    <property type="project" value="InterPro"/>
</dbReference>
<feature type="domain" description="Aspartate/glutamate/uridylate kinase" evidence="9">
    <location>
        <begin position="30"/>
        <end position="264"/>
    </location>
</feature>
<evidence type="ECO:0000256" key="5">
    <source>
        <dbReference type="ARBA" id="ARBA00022679"/>
    </source>
</evidence>
<evidence type="ECO:0000256" key="7">
    <source>
        <dbReference type="ARBA" id="ARBA00022777"/>
    </source>
</evidence>
<evidence type="ECO:0000256" key="1">
    <source>
        <dbReference type="ARBA" id="ARBA00004828"/>
    </source>
</evidence>
<reference evidence="10" key="1">
    <citation type="submission" date="2020-05" db="EMBL/GenBank/DDBJ databases">
        <authorList>
            <person name="Chiriac C."/>
            <person name="Salcher M."/>
            <person name="Ghai R."/>
            <person name="Kavagutti S V."/>
        </authorList>
    </citation>
    <scope>NUCLEOTIDE SEQUENCE</scope>
</reference>
<dbReference type="InterPro" id="IPR001048">
    <property type="entry name" value="Asp/Glu/Uridylate_kinase"/>
</dbReference>